<evidence type="ECO:0000313" key="3">
    <source>
        <dbReference type="Proteomes" id="UP000241167"/>
    </source>
</evidence>
<evidence type="ECO:0000313" key="2">
    <source>
        <dbReference type="EMBL" id="PSJ41682.1"/>
    </source>
</evidence>
<name>A0A2P7QUQ0_9SPHN</name>
<comment type="caution">
    <text evidence="2">The sequence shown here is derived from an EMBL/GenBank/DDBJ whole genome shotgun (WGS) entry which is preliminary data.</text>
</comment>
<accession>A0A2P7QUQ0</accession>
<dbReference type="OrthoDB" id="7476020at2"/>
<dbReference type="Pfam" id="PF21834">
    <property type="entry name" value="DUF6894"/>
    <property type="match status" value="1"/>
</dbReference>
<protein>
    <recommendedName>
        <fullName evidence="1">DUF6894 domain-containing protein</fullName>
    </recommendedName>
</protein>
<dbReference type="RefSeq" id="WP_146150927.1">
    <property type="nucleotide sequence ID" value="NZ_PXYI01000002.1"/>
</dbReference>
<gene>
    <name evidence="2" type="ORF">C7I55_05120</name>
</gene>
<organism evidence="2 3">
    <name type="scientific">Allosphingosinicella deserti</name>
    <dbReference type="NCBI Taxonomy" id="2116704"/>
    <lineage>
        <taxon>Bacteria</taxon>
        <taxon>Pseudomonadati</taxon>
        <taxon>Pseudomonadota</taxon>
        <taxon>Alphaproteobacteria</taxon>
        <taxon>Sphingomonadales</taxon>
        <taxon>Sphingomonadaceae</taxon>
        <taxon>Allosphingosinicella</taxon>
    </lineage>
</organism>
<evidence type="ECO:0000259" key="1">
    <source>
        <dbReference type="Pfam" id="PF21834"/>
    </source>
</evidence>
<feature type="domain" description="DUF6894" evidence="1">
    <location>
        <begin position="7"/>
        <end position="75"/>
    </location>
</feature>
<proteinExistence type="predicted"/>
<reference evidence="2 3" key="1">
    <citation type="submission" date="2018-03" db="EMBL/GenBank/DDBJ databases">
        <title>The draft genome of Sphingosinicella sp. GL-C-18.</title>
        <authorList>
            <person name="Liu L."/>
            <person name="Li L."/>
            <person name="Liang L."/>
            <person name="Zhang X."/>
            <person name="Wang T."/>
        </authorList>
    </citation>
    <scope>NUCLEOTIDE SEQUENCE [LARGE SCALE GENOMIC DNA]</scope>
    <source>
        <strain evidence="2 3">GL-C-18</strain>
    </source>
</reference>
<sequence>MRWRVSRFFFHLRGGGLSLKDEIGTECRDVEEARSFALQVVEDLRRDETARLAYPVCARVDVEDEEAQPIFIVPVRPTISER</sequence>
<dbReference type="Proteomes" id="UP000241167">
    <property type="component" value="Unassembled WGS sequence"/>
</dbReference>
<dbReference type="EMBL" id="PXYI01000002">
    <property type="protein sequence ID" value="PSJ41682.1"/>
    <property type="molecule type" value="Genomic_DNA"/>
</dbReference>
<dbReference type="AlphaFoldDB" id="A0A2P7QUQ0"/>
<dbReference type="InterPro" id="IPR054189">
    <property type="entry name" value="DUF6894"/>
</dbReference>
<keyword evidence="3" id="KW-1185">Reference proteome</keyword>